<dbReference type="EMBL" id="PVTR01000001">
    <property type="protein sequence ID" value="PRY90548.1"/>
    <property type="molecule type" value="Genomic_DNA"/>
</dbReference>
<dbReference type="OrthoDB" id="840436at2"/>
<evidence type="ECO:0000256" key="2">
    <source>
        <dbReference type="SAM" id="Phobius"/>
    </source>
</evidence>
<evidence type="ECO:0000256" key="1">
    <source>
        <dbReference type="SAM" id="Coils"/>
    </source>
</evidence>
<gene>
    <name evidence="4" type="ORF">CLW00_101210</name>
</gene>
<keyword evidence="1" id="KW-0175">Coiled coil</keyword>
<feature type="coiled-coil region" evidence="1">
    <location>
        <begin position="792"/>
        <end position="822"/>
    </location>
</feature>
<evidence type="ECO:0000313" key="5">
    <source>
        <dbReference type="Proteomes" id="UP000238157"/>
    </source>
</evidence>
<dbReference type="AlphaFoldDB" id="A0A2T0WV33"/>
<feature type="transmembrane region" description="Helical" evidence="2">
    <location>
        <begin position="138"/>
        <end position="156"/>
    </location>
</feature>
<reference evidence="4 5" key="1">
    <citation type="submission" date="2018-03" db="EMBL/GenBank/DDBJ databases">
        <title>Genomic Encyclopedia of Archaeal and Bacterial Type Strains, Phase II (KMG-II): from individual species to whole genera.</title>
        <authorList>
            <person name="Goeker M."/>
        </authorList>
    </citation>
    <scope>NUCLEOTIDE SEQUENCE [LARGE SCALE GENOMIC DNA]</scope>
    <source>
        <strain evidence="4 5">DSM 27929</strain>
    </source>
</reference>
<protein>
    <submittedName>
        <fullName evidence="4">TP901 family phage tail tape measure protein</fullName>
    </submittedName>
</protein>
<dbReference type="InterPro" id="IPR010090">
    <property type="entry name" value="Phage_tape_meas"/>
</dbReference>
<organism evidence="4 5">
    <name type="scientific">Mongoliibacter ruber</name>
    <dbReference type="NCBI Taxonomy" id="1750599"/>
    <lineage>
        <taxon>Bacteria</taxon>
        <taxon>Pseudomonadati</taxon>
        <taxon>Bacteroidota</taxon>
        <taxon>Cytophagia</taxon>
        <taxon>Cytophagales</taxon>
        <taxon>Cyclobacteriaceae</taxon>
        <taxon>Mongoliibacter</taxon>
    </lineage>
</organism>
<keyword evidence="5" id="KW-1185">Reference proteome</keyword>
<keyword evidence="2" id="KW-1133">Transmembrane helix</keyword>
<feature type="coiled-coil region" evidence="1">
    <location>
        <begin position="701"/>
        <end position="761"/>
    </location>
</feature>
<dbReference type="RefSeq" id="WP_106131786.1">
    <property type="nucleotide sequence ID" value="NZ_PVTR01000001.1"/>
</dbReference>
<dbReference type="Pfam" id="PF10145">
    <property type="entry name" value="PhageMin_Tail"/>
    <property type="match status" value="1"/>
</dbReference>
<keyword evidence="2" id="KW-0812">Transmembrane</keyword>
<dbReference type="Proteomes" id="UP000238157">
    <property type="component" value="Unassembled WGS sequence"/>
</dbReference>
<evidence type="ECO:0000313" key="4">
    <source>
        <dbReference type="EMBL" id="PRY90548.1"/>
    </source>
</evidence>
<proteinExistence type="predicted"/>
<sequence length="1111" mass="123381">MSKLKEDKSRVRLEVDGKQAINELGKLEMESKELVSDMKAAKKGTDDYINANKRLNEVKKRITDVRKELGLAGMTMGQLTRYQRDLRTELTNTTTRGTQRYRELNAEIQKVNVAIRQQRAELNGTAGFFNKMGKELRTFGLLAIGYLGAGAFMGQVQSMVQGSAKLSDELSDVQKTTGLTDQELTKLNNTLRNMDTRTARSELRGLAEIAGRLGLQSIKDIEGFVNAADKINVSLGDQLGDPEKVMRQLGKLTSTFGVTKEFGIEQALLKVGSAINELGMASTANEGYLVEFTKRMGGIAPLAKISIENVLGLGATLDSLGQTSEVSSTALSKLFIGMAKNADQYAKYAKMEVKDFVDLLNTDANEAFIRMLEGVKDNSAGITDLASTLGDLKQDGGRVVGVLGTLANNTETLRKQQEIANAAFREGTSVVNEYNLKNENMAANLAKIQKWMAGLFVNSEVMNGLNEFVGAWARWIKIPISQKIQEERIELNKMYLQIISTNTGTEDRIKLIKNLQEKYPAYLGNLNAEKVSNKKLGEAIKLVNDQLVNKIILQEQDEKIQSAAENTARARMNMLKAEDHLREEMLKVAEKFNLKIFEGLSLEDQAQTLFARAQSYDNLREGRDGKLLGTTAKLSNLLAEYRTNIEINNKLDEDSNMLITERERLIERLGITMDAATGSGGDFDIPDDPVETTTSDGLPSVEKTKDKMEQLRKLWEKYKENIESKKREFELSQMEGEEREIAKVKDQYAALELELASHFDNKVISEQEFINRLKELAEMRNLEIGEIDKKHREQEAQEKLDAEKKIREATMEERALAELKIKEHYDILLELARKFGIDQQGIIAERQKALGQLADKYRQKEIQDEAEKYEAKKLMAMDFASVATGTMGLVANFSGDIAKYDKTMAIAKAAIGSAEAIANMIKMFSATSFTPIDLAAKIAAGTGIILGNINAAMRVANRTSIPDAPETPDVQSVPTRGRRGTTAVKSYWAGGGTDNAGMGFGDKFGEFAGFVHKHEYVVPEILTKDPRIANLLPAIESIRKDKVRGFVDGGSTSSGVASGGIGSSDPEVKELLRLLVFKMDNMPKRIKAYLVYSEFEKIQEEAEMIKKRYKA</sequence>
<evidence type="ECO:0000259" key="3">
    <source>
        <dbReference type="Pfam" id="PF10145"/>
    </source>
</evidence>
<accession>A0A2T0WV33</accession>
<feature type="domain" description="Phage tail tape measure protein" evidence="3">
    <location>
        <begin position="195"/>
        <end position="378"/>
    </location>
</feature>
<comment type="caution">
    <text evidence="4">The sequence shown here is derived from an EMBL/GenBank/DDBJ whole genome shotgun (WGS) entry which is preliminary data.</text>
</comment>
<keyword evidence="2" id="KW-0472">Membrane</keyword>
<dbReference type="NCBIfam" id="TIGR01760">
    <property type="entry name" value="tape_meas_TP901"/>
    <property type="match status" value="1"/>
</dbReference>
<name>A0A2T0WV33_9BACT</name>